<dbReference type="RefSeq" id="XP_009051830.1">
    <property type="nucleotide sequence ID" value="XM_009053582.1"/>
</dbReference>
<evidence type="ECO:0000256" key="7">
    <source>
        <dbReference type="ARBA" id="ARBA00023136"/>
    </source>
</evidence>
<sequence length="602" mass="67361">SGLFSLKVVENWDGSSDLGIVIKHPLDRETRDRFQVKVIAKDGGYPVRTGSVIIDITVTDVNDNRPVFLNTTYNISVYENIPYNRTVLQLVAIDTDAGSNSELTYRFSSRVNNKIKEAFNIDSKTGRIYAVGKINYEETKQYQFMVEAVDSGTPPLSSQALVTIDIKDENDNVPQININLTPEGTDISEAVDTKKFVAHVSVSDKDDGDNKHVVCTMSDSHFILENFFDDSYKIVLGKKLDYETQTSHNVTVTCRDNGRVPLENSSSFIVHVLDENDNFPEFSQTVYKGSIIENNAISEEILQVSARDKDNGENGRVGYSLDNQASQFFFIDRDSGIITAKVRLDREDIPEFKFNVIATDYGKPPKSQSVNVIVTVLDQNDQPPKFQRPVFFCYVMENLNPGASAGNVTAIDKDSPANSEFLFTIPINSWARDYFDIHPRTGVVTTKKKFDRESNDHYNFGVNVRDPQVPGFSDSANVTVYILDDNDNVPIIEYPTAQNFTTDIAFETQVGTVITTVRAFDKDEPSNAKVIYMLKSGNNRHLFNMNRITGDLSLSRIIRPEDSALYKLEIMVSDSGNPPLSSRTKFYVNVAKSNGTAAELEA</sequence>
<evidence type="ECO:0000256" key="3">
    <source>
        <dbReference type="ARBA" id="ARBA00022737"/>
    </source>
</evidence>
<dbReference type="GO" id="GO:0005509">
    <property type="term" value="F:calcium ion binding"/>
    <property type="evidence" value="ECO:0007669"/>
    <property type="project" value="UniProtKB-UniRule"/>
</dbReference>
<evidence type="ECO:0000256" key="5">
    <source>
        <dbReference type="ARBA" id="ARBA00022889"/>
    </source>
</evidence>
<organism evidence="11 12">
    <name type="scientific">Lottia gigantea</name>
    <name type="common">Giant owl limpet</name>
    <dbReference type="NCBI Taxonomy" id="225164"/>
    <lineage>
        <taxon>Eukaryota</taxon>
        <taxon>Metazoa</taxon>
        <taxon>Spiralia</taxon>
        <taxon>Lophotrochozoa</taxon>
        <taxon>Mollusca</taxon>
        <taxon>Gastropoda</taxon>
        <taxon>Patellogastropoda</taxon>
        <taxon>Lottioidea</taxon>
        <taxon>Lottiidae</taxon>
        <taxon>Lottia</taxon>
    </lineage>
</organism>
<evidence type="ECO:0000256" key="2">
    <source>
        <dbReference type="ARBA" id="ARBA00022692"/>
    </source>
</evidence>
<dbReference type="AlphaFoldDB" id="V4AK33"/>
<dbReference type="PANTHER" id="PTHR24028:SF146">
    <property type="entry name" value="CADHERIN 96CB, ISOFORM D-RELATED"/>
    <property type="match status" value="1"/>
</dbReference>
<dbReference type="PROSITE" id="PS00232">
    <property type="entry name" value="CADHERIN_1"/>
    <property type="match status" value="4"/>
</dbReference>
<dbReference type="GO" id="GO:0007156">
    <property type="term" value="P:homophilic cell adhesion via plasma membrane adhesion molecules"/>
    <property type="evidence" value="ECO:0007669"/>
    <property type="project" value="InterPro"/>
</dbReference>
<feature type="domain" description="Cadherin" evidence="10">
    <location>
        <begin position="20"/>
        <end position="68"/>
    </location>
</feature>
<evidence type="ECO:0000256" key="6">
    <source>
        <dbReference type="ARBA" id="ARBA00022989"/>
    </source>
</evidence>
<feature type="domain" description="Cadherin" evidence="10">
    <location>
        <begin position="179"/>
        <end position="282"/>
    </location>
</feature>
<evidence type="ECO:0000256" key="1">
    <source>
        <dbReference type="ARBA" id="ARBA00004167"/>
    </source>
</evidence>
<keyword evidence="4 9" id="KW-0106">Calcium</keyword>
<dbReference type="InterPro" id="IPR015919">
    <property type="entry name" value="Cadherin-like_sf"/>
</dbReference>
<comment type="subcellular location">
    <subcellularLocation>
        <location evidence="1">Membrane</location>
        <topology evidence="1">Single-pass membrane protein</topology>
    </subcellularLocation>
</comment>
<dbReference type="Pfam" id="PF00028">
    <property type="entry name" value="Cadherin"/>
    <property type="match status" value="5"/>
</dbReference>
<evidence type="ECO:0000259" key="10">
    <source>
        <dbReference type="PROSITE" id="PS50268"/>
    </source>
</evidence>
<dbReference type="SMART" id="SM00112">
    <property type="entry name" value="CA"/>
    <property type="match status" value="6"/>
</dbReference>
<keyword evidence="7" id="KW-0472">Membrane</keyword>
<reference evidence="11 12" key="1">
    <citation type="journal article" date="2013" name="Nature">
        <title>Insights into bilaterian evolution from three spiralian genomes.</title>
        <authorList>
            <person name="Simakov O."/>
            <person name="Marletaz F."/>
            <person name="Cho S.J."/>
            <person name="Edsinger-Gonzales E."/>
            <person name="Havlak P."/>
            <person name="Hellsten U."/>
            <person name="Kuo D.H."/>
            <person name="Larsson T."/>
            <person name="Lv J."/>
            <person name="Arendt D."/>
            <person name="Savage R."/>
            <person name="Osoegawa K."/>
            <person name="de Jong P."/>
            <person name="Grimwood J."/>
            <person name="Chapman J.A."/>
            <person name="Shapiro H."/>
            <person name="Aerts A."/>
            <person name="Otillar R.P."/>
            <person name="Terry A.Y."/>
            <person name="Boore J.L."/>
            <person name="Grigoriev I.V."/>
            <person name="Lindberg D.R."/>
            <person name="Seaver E.C."/>
            <person name="Weisblat D.A."/>
            <person name="Putnam N.H."/>
            <person name="Rokhsar D.S."/>
        </authorList>
    </citation>
    <scope>NUCLEOTIDE SEQUENCE [LARGE SCALE GENOMIC DNA]</scope>
</reference>
<gene>
    <name evidence="11" type="ORF">LOTGIDRAFT_62221</name>
</gene>
<feature type="domain" description="Cadherin" evidence="10">
    <location>
        <begin position="496"/>
        <end position="600"/>
    </location>
</feature>
<dbReference type="CDD" id="cd11304">
    <property type="entry name" value="Cadherin_repeat"/>
    <property type="match status" value="6"/>
</dbReference>
<evidence type="ECO:0000256" key="4">
    <source>
        <dbReference type="ARBA" id="ARBA00022837"/>
    </source>
</evidence>
<dbReference type="OrthoDB" id="6252479at2759"/>
<feature type="domain" description="Cadherin" evidence="10">
    <location>
        <begin position="69"/>
        <end position="176"/>
    </location>
</feature>
<dbReference type="FunFam" id="2.60.40.60:FF:000002">
    <property type="entry name" value="Protocadherin alpha 2"/>
    <property type="match status" value="1"/>
</dbReference>
<evidence type="ECO:0000256" key="8">
    <source>
        <dbReference type="ARBA" id="ARBA00023180"/>
    </source>
</evidence>
<dbReference type="GO" id="GO:0005886">
    <property type="term" value="C:plasma membrane"/>
    <property type="evidence" value="ECO:0007669"/>
    <property type="project" value="InterPro"/>
</dbReference>
<protein>
    <recommendedName>
        <fullName evidence="10">Cadherin domain-containing protein</fullName>
    </recommendedName>
</protein>
<keyword evidence="12" id="KW-1185">Reference proteome</keyword>
<keyword evidence="3" id="KW-0677">Repeat</keyword>
<evidence type="ECO:0000313" key="11">
    <source>
        <dbReference type="EMBL" id="ESO97452.1"/>
    </source>
</evidence>
<dbReference type="OMA" id="HIASHDK"/>
<dbReference type="KEGG" id="lgi:LOTGIDRAFT_62221"/>
<dbReference type="FunFam" id="2.60.40.60:FF:000127">
    <property type="entry name" value="Protocadherin beta 1"/>
    <property type="match status" value="1"/>
</dbReference>
<keyword evidence="8" id="KW-0325">Glycoprotein</keyword>
<feature type="domain" description="Cadherin" evidence="10">
    <location>
        <begin position="387"/>
        <end position="492"/>
    </location>
</feature>
<dbReference type="PANTHER" id="PTHR24028">
    <property type="entry name" value="CADHERIN-87A"/>
    <property type="match status" value="1"/>
</dbReference>
<name>V4AK33_LOTGI</name>
<keyword evidence="5" id="KW-0130">Cell adhesion</keyword>
<dbReference type="Gene3D" id="2.60.40.60">
    <property type="entry name" value="Cadherins"/>
    <property type="match status" value="6"/>
</dbReference>
<dbReference type="CTD" id="20251648"/>
<dbReference type="FunFam" id="2.60.40.60:FF:000092">
    <property type="entry name" value="Protocadherin 8"/>
    <property type="match status" value="1"/>
</dbReference>
<dbReference type="GeneID" id="20251648"/>
<dbReference type="PROSITE" id="PS50268">
    <property type="entry name" value="CADHERIN_2"/>
    <property type="match status" value="6"/>
</dbReference>
<dbReference type="SUPFAM" id="SSF49313">
    <property type="entry name" value="Cadherin-like"/>
    <property type="match status" value="6"/>
</dbReference>
<dbReference type="Proteomes" id="UP000030746">
    <property type="component" value="Unassembled WGS sequence"/>
</dbReference>
<feature type="domain" description="Cadherin" evidence="10">
    <location>
        <begin position="283"/>
        <end position="386"/>
    </location>
</feature>
<keyword evidence="6" id="KW-1133">Transmembrane helix</keyword>
<dbReference type="FunFam" id="2.60.40.60:FF:000020">
    <property type="entry name" value="Dachsous cadherin-related 1b"/>
    <property type="match status" value="1"/>
</dbReference>
<dbReference type="EMBL" id="KB201305">
    <property type="protein sequence ID" value="ESO97452.1"/>
    <property type="molecule type" value="Genomic_DNA"/>
</dbReference>
<feature type="non-terminal residue" evidence="11">
    <location>
        <position position="1"/>
    </location>
</feature>
<dbReference type="InterPro" id="IPR050174">
    <property type="entry name" value="Protocadherin/Cadherin-CA"/>
</dbReference>
<evidence type="ECO:0000313" key="12">
    <source>
        <dbReference type="Proteomes" id="UP000030746"/>
    </source>
</evidence>
<proteinExistence type="predicted"/>
<keyword evidence="2" id="KW-0812">Transmembrane</keyword>
<feature type="non-terminal residue" evidence="11">
    <location>
        <position position="602"/>
    </location>
</feature>
<dbReference type="InterPro" id="IPR020894">
    <property type="entry name" value="Cadherin_CS"/>
</dbReference>
<dbReference type="InterPro" id="IPR002126">
    <property type="entry name" value="Cadherin-like_dom"/>
</dbReference>
<dbReference type="HOGENOM" id="CLU_006480_5_1_1"/>
<evidence type="ECO:0000256" key="9">
    <source>
        <dbReference type="PROSITE-ProRule" id="PRU00043"/>
    </source>
</evidence>
<accession>V4AK33</accession>
<dbReference type="PRINTS" id="PR00205">
    <property type="entry name" value="CADHERIN"/>
</dbReference>
<dbReference type="FunFam" id="2.60.40.60:FF:000350">
    <property type="entry name" value="Predicted protein"/>
    <property type="match status" value="1"/>
</dbReference>